<comment type="similarity">
    <text evidence="2">Belongs to the cytochrome P450 family.</text>
</comment>
<keyword evidence="9" id="KW-1185">Reference proteome</keyword>
<dbReference type="InterPro" id="IPR001128">
    <property type="entry name" value="Cyt_P450"/>
</dbReference>
<feature type="binding site" description="axial binding residue" evidence="7">
    <location>
        <position position="451"/>
    </location>
    <ligand>
        <name>heme</name>
        <dbReference type="ChEBI" id="CHEBI:30413"/>
    </ligand>
    <ligandPart>
        <name>Fe</name>
        <dbReference type="ChEBI" id="CHEBI:18248"/>
    </ligandPart>
</feature>
<dbReference type="GeneID" id="62161099"/>
<evidence type="ECO:0000256" key="7">
    <source>
        <dbReference type="PIRSR" id="PIRSR602403-1"/>
    </source>
</evidence>
<dbReference type="PANTHER" id="PTHR46206:SF7">
    <property type="entry name" value="P450, PUTATIVE (EUROFUNG)-RELATED"/>
    <property type="match status" value="1"/>
</dbReference>
<name>A0A9P6I6Z9_9PEZI</name>
<dbReference type="GO" id="GO:0020037">
    <property type="term" value="F:heme binding"/>
    <property type="evidence" value="ECO:0007669"/>
    <property type="project" value="InterPro"/>
</dbReference>
<evidence type="ECO:0000256" key="6">
    <source>
        <dbReference type="ARBA" id="ARBA00023033"/>
    </source>
</evidence>
<keyword evidence="6" id="KW-0503">Monooxygenase</keyword>
<evidence type="ECO:0000256" key="3">
    <source>
        <dbReference type="ARBA" id="ARBA00022723"/>
    </source>
</evidence>
<keyword evidence="7" id="KW-0349">Heme</keyword>
<comment type="caution">
    <text evidence="8">The sequence shown here is derived from an EMBL/GenBank/DDBJ whole genome shotgun (WGS) entry which is preliminary data.</text>
</comment>
<evidence type="ECO:0000313" key="9">
    <source>
        <dbReference type="Proteomes" id="UP000781932"/>
    </source>
</evidence>
<dbReference type="Gene3D" id="1.10.630.10">
    <property type="entry name" value="Cytochrome P450"/>
    <property type="match status" value="1"/>
</dbReference>
<sequence>MASHIIILSTAVTVLAWVVKYIYEQLQDDNRLSQVPTHSFADGNNSRKRYLTDLKSLLESGYRRYNKAGQPFKITIPVGGYSVKYRVILPKEHLQEIKHLSNNVFSWQLASKVIFAQDYTGAPDRGPWSGKALRVGIHQNLSDITNELNKRINEYFDTHLPQQQGEAAEINFMEFFIAAITYITSTVLVDERLSSDPEWLRETSEFAVNRYLAADDVRKWPPLVAKLVAPFIPSVRTLRQQRVYVLQKLRPIYEELRAEGLLSAGDKRRRSRGRFGFEWLWAGSPDDVTLQDFSDTMMRTLIAAIHTTAKTISVAFVDMLTQPTLATELKEEAKNAVSEDGRSVDLDKLIKLDCFLKESQRLSPVFLFTMNRILTEDYEFKCSNLKLPKGTMITAPAAAIATDPETFQDPNTFDGHRYLRMREDHKEAASSLVLGMSTIDSLGFGLGNQACPGRFLAVNNLKTLMAKLLLGWNLTLMKDGEEYAGQNPKTEYNDFSVVPPRGFTLRLDKF</sequence>
<dbReference type="InterPro" id="IPR036396">
    <property type="entry name" value="Cyt_P450_sf"/>
</dbReference>
<dbReference type="GO" id="GO:0004497">
    <property type="term" value="F:monooxygenase activity"/>
    <property type="evidence" value="ECO:0007669"/>
    <property type="project" value="UniProtKB-KW"/>
</dbReference>
<dbReference type="GO" id="GO:0016705">
    <property type="term" value="F:oxidoreductase activity, acting on paired donors, with incorporation or reduction of molecular oxygen"/>
    <property type="evidence" value="ECO:0007669"/>
    <property type="project" value="InterPro"/>
</dbReference>
<dbReference type="EMBL" id="JAATWM020000015">
    <property type="protein sequence ID" value="KAF9877040.1"/>
    <property type="molecule type" value="Genomic_DNA"/>
</dbReference>
<evidence type="ECO:0000256" key="4">
    <source>
        <dbReference type="ARBA" id="ARBA00023002"/>
    </source>
</evidence>
<evidence type="ECO:0000256" key="2">
    <source>
        <dbReference type="ARBA" id="ARBA00010617"/>
    </source>
</evidence>
<dbReference type="GO" id="GO:0005506">
    <property type="term" value="F:iron ion binding"/>
    <property type="evidence" value="ECO:0007669"/>
    <property type="project" value="InterPro"/>
</dbReference>
<dbReference type="Pfam" id="PF00067">
    <property type="entry name" value="p450"/>
    <property type="match status" value="1"/>
</dbReference>
<reference evidence="8" key="1">
    <citation type="submission" date="2020-03" db="EMBL/GenBank/DDBJ databases">
        <authorList>
            <person name="He L."/>
        </authorList>
    </citation>
    <scope>NUCLEOTIDE SEQUENCE</scope>
    <source>
        <strain evidence="8">CkLH20</strain>
    </source>
</reference>
<dbReference type="AlphaFoldDB" id="A0A9P6I6Z9"/>
<gene>
    <name evidence="8" type="ORF">CkaCkLH20_05306</name>
</gene>
<dbReference type="InterPro" id="IPR002403">
    <property type="entry name" value="Cyt_P450_E_grp-IV"/>
</dbReference>
<dbReference type="CDD" id="cd11041">
    <property type="entry name" value="CYP503A1-like"/>
    <property type="match status" value="1"/>
</dbReference>
<evidence type="ECO:0000256" key="1">
    <source>
        <dbReference type="ARBA" id="ARBA00001971"/>
    </source>
</evidence>
<reference evidence="8" key="2">
    <citation type="submission" date="2020-11" db="EMBL/GenBank/DDBJ databases">
        <title>Whole genome sequencing of Colletotrichum sp.</title>
        <authorList>
            <person name="Li H."/>
        </authorList>
    </citation>
    <scope>NUCLEOTIDE SEQUENCE</scope>
    <source>
        <strain evidence="8">CkLH20</strain>
    </source>
</reference>
<keyword evidence="3 7" id="KW-0479">Metal-binding</keyword>
<keyword evidence="4" id="KW-0560">Oxidoreductase</keyword>
<evidence type="ECO:0008006" key="10">
    <source>
        <dbReference type="Google" id="ProtNLM"/>
    </source>
</evidence>
<dbReference type="PANTHER" id="PTHR46206">
    <property type="entry name" value="CYTOCHROME P450"/>
    <property type="match status" value="1"/>
</dbReference>
<keyword evidence="5 7" id="KW-0408">Iron</keyword>
<dbReference type="SUPFAM" id="SSF48264">
    <property type="entry name" value="Cytochrome P450"/>
    <property type="match status" value="1"/>
</dbReference>
<dbReference type="PRINTS" id="PR00465">
    <property type="entry name" value="EP450IV"/>
</dbReference>
<dbReference type="RefSeq" id="XP_038746501.1">
    <property type="nucleotide sequence ID" value="XM_038888025.1"/>
</dbReference>
<comment type="cofactor">
    <cofactor evidence="1 7">
        <name>heme</name>
        <dbReference type="ChEBI" id="CHEBI:30413"/>
    </cofactor>
</comment>
<protein>
    <recommendedName>
        <fullName evidence="10">Cytochrome P450</fullName>
    </recommendedName>
</protein>
<proteinExistence type="inferred from homology"/>
<dbReference type="Proteomes" id="UP000781932">
    <property type="component" value="Unassembled WGS sequence"/>
</dbReference>
<dbReference type="OrthoDB" id="1844152at2759"/>
<organism evidence="8 9">
    <name type="scientific">Colletotrichum karsti</name>
    <dbReference type="NCBI Taxonomy" id="1095194"/>
    <lineage>
        <taxon>Eukaryota</taxon>
        <taxon>Fungi</taxon>
        <taxon>Dikarya</taxon>
        <taxon>Ascomycota</taxon>
        <taxon>Pezizomycotina</taxon>
        <taxon>Sordariomycetes</taxon>
        <taxon>Hypocreomycetidae</taxon>
        <taxon>Glomerellales</taxon>
        <taxon>Glomerellaceae</taxon>
        <taxon>Colletotrichum</taxon>
        <taxon>Colletotrichum boninense species complex</taxon>
    </lineage>
</organism>
<evidence type="ECO:0000256" key="5">
    <source>
        <dbReference type="ARBA" id="ARBA00023004"/>
    </source>
</evidence>
<accession>A0A9P6I6Z9</accession>
<evidence type="ECO:0000313" key="8">
    <source>
        <dbReference type="EMBL" id="KAF9877040.1"/>
    </source>
</evidence>